<dbReference type="Gene3D" id="3.30.420.240">
    <property type="match status" value="1"/>
</dbReference>
<protein>
    <recommendedName>
        <fullName evidence="3">Mu-like prophage FluMu protein gp28</fullName>
    </recommendedName>
</protein>
<evidence type="ECO:0000313" key="2">
    <source>
        <dbReference type="Proteomes" id="UP000463975"/>
    </source>
</evidence>
<dbReference type="Gene3D" id="3.40.50.300">
    <property type="entry name" value="P-loop containing nucleotide triphosphate hydrolases"/>
    <property type="match status" value="1"/>
</dbReference>
<evidence type="ECO:0008006" key="3">
    <source>
        <dbReference type="Google" id="ProtNLM"/>
    </source>
</evidence>
<sequence>MHQVTMKVNESFWKDPEKEGAAIKVFRIDFGSGHKVLALPSRARALRGMQGLAIIDEAAFHDKLEELLKAAMALLMWGGKVLIISTHNGEQNAFNILVNDVRSGRKPYHLIRLTLDDALSEGLYRKICEQTGRKWSPEGEAEWRSELIAGYGPVADEELFCIPSSGTGSYLPLALIEARSDSDIAVIRWGCDEGFVLLSETVRTQEANDFIRTDLSALLAGLDRKTPHVFGVDFGRSGDLTVIWVMALSSNMVRQCAFIIELRNVPFEQQKQILHHTLDRLPRLRAGAMDGRGNGQYLAEVTMQKYGPLIQAVMLSESWYRQNMPALKASFEDGLITVPRDREIIDDLRALTLIRGVARIPEKRTAGATGKRHGDAAIALALAYAASRSETSEYAYEAVHLPWGKHAGNTMHHTTPHDEEENDWLGGPYGRSGLVGKVML</sequence>
<dbReference type="InterPro" id="IPR027417">
    <property type="entry name" value="P-loop_NTPase"/>
</dbReference>
<reference evidence="1 2" key="1">
    <citation type="submission" date="2020-01" db="EMBL/GenBank/DDBJ databases">
        <title>Genome sequencing of strain KACC 21507.</title>
        <authorList>
            <person name="Heo J."/>
            <person name="Kim S.-J."/>
            <person name="Kim J.-S."/>
            <person name="Hong S.-B."/>
            <person name="Kwon S.-W."/>
        </authorList>
    </citation>
    <scope>NUCLEOTIDE SEQUENCE [LARGE SCALE GENOMIC DNA]</scope>
    <source>
        <strain evidence="1 2">KACC 21507</strain>
    </source>
</reference>
<dbReference type="Proteomes" id="UP000463975">
    <property type="component" value="Chromosome"/>
</dbReference>
<organism evidence="1 2">
    <name type="scientific">Aristophania vespae</name>
    <dbReference type="NCBI Taxonomy" id="2697033"/>
    <lineage>
        <taxon>Bacteria</taxon>
        <taxon>Pseudomonadati</taxon>
        <taxon>Pseudomonadota</taxon>
        <taxon>Alphaproteobacteria</taxon>
        <taxon>Acetobacterales</taxon>
        <taxon>Acetobacteraceae</taxon>
        <taxon>Aristophania</taxon>
    </lineage>
</organism>
<keyword evidence="2" id="KW-1185">Reference proteome</keyword>
<accession>A0A6P1NHN3</accession>
<dbReference type="EMBL" id="CP047652">
    <property type="protein sequence ID" value="QHI96034.1"/>
    <property type="molecule type" value="Genomic_DNA"/>
</dbReference>
<name>A0A6P1NHN3_9PROT</name>
<dbReference type="AlphaFoldDB" id="A0A6P1NHN3"/>
<dbReference type="KEGG" id="bomb:GT348_07120"/>
<gene>
    <name evidence="1" type="ORF">GT348_07120</name>
</gene>
<proteinExistence type="predicted"/>
<evidence type="ECO:0000313" key="1">
    <source>
        <dbReference type="EMBL" id="QHI96034.1"/>
    </source>
</evidence>